<name>A0ABZ0A2Q8_9ACTN</name>
<evidence type="ECO:0000313" key="2">
    <source>
        <dbReference type="EMBL" id="WNM41851.1"/>
    </source>
</evidence>
<dbReference type="InterPro" id="IPR037883">
    <property type="entry name" value="Knr4/Smi1-like_sf"/>
</dbReference>
<organism evidence="2 3">
    <name type="scientific">Micromonospora halotolerans</name>
    <dbReference type="NCBI Taxonomy" id="709879"/>
    <lineage>
        <taxon>Bacteria</taxon>
        <taxon>Bacillati</taxon>
        <taxon>Actinomycetota</taxon>
        <taxon>Actinomycetes</taxon>
        <taxon>Micromonosporales</taxon>
        <taxon>Micromonosporaceae</taxon>
        <taxon>Micromonospora</taxon>
    </lineage>
</organism>
<dbReference type="Proteomes" id="UP001303001">
    <property type="component" value="Chromosome"/>
</dbReference>
<dbReference type="Gene3D" id="3.40.1580.10">
    <property type="entry name" value="SMI1/KNR4-like"/>
    <property type="match status" value="1"/>
</dbReference>
<accession>A0ABZ0A2Q8</accession>
<feature type="domain" description="Knr4/Smi1-like" evidence="1">
    <location>
        <begin position="77"/>
        <end position="111"/>
    </location>
</feature>
<evidence type="ECO:0000259" key="1">
    <source>
        <dbReference type="Pfam" id="PF09346"/>
    </source>
</evidence>
<dbReference type="SUPFAM" id="SSF160631">
    <property type="entry name" value="SMI1/KNR4-like"/>
    <property type="match status" value="1"/>
</dbReference>
<keyword evidence="3" id="KW-1185">Reference proteome</keyword>
<sequence>MLAATVCLYSHLLIRTFGRCDTQPAEQWMDGVGACIVPAVTRSDWSDVREQLDRLAAAPGVDAVFGSESHGWKLEPPLSADDLAEAEAQWRVRLPNEYRSFLLEVGRGGVGPA</sequence>
<dbReference type="Pfam" id="PF09346">
    <property type="entry name" value="SMI1_KNR4"/>
    <property type="match status" value="1"/>
</dbReference>
<evidence type="ECO:0000313" key="3">
    <source>
        <dbReference type="Proteomes" id="UP001303001"/>
    </source>
</evidence>
<proteinExistence type="predicted"/>
<protein>
    <submittedName>
        <fullName evidence="2">SMI1/KNR4 family protein</fullName>
    </submittedName>
</protein>
<gene>
    <name evidence="2" type="ORF">RMN56_11140</name>
</gene>
<reference evidence="2 3" key="1">
    <citation type="submission" date="2023-09" db="EMBL/GenBank/DDBJ databases">
        <title>Micromonospora halotolerans DSM 45598 genome sequence.</title>
        <authorList>
            <person name="Mo P."/>
        </authorList>
    </citation>
    <scope>NUCLEOTIDE SEQUENCE [LARGE SCALE GENOMIC DNA]</scope>
    <source>
        <strain evidence="2 3">DSM 45598</strain>
    </source>
</reference>
<dbReference type="EMBL" id="CP134876">
    <property type="protein sequence ID" value="WNM41851.1"/>
    <property type="molecule type" value="Genomic_DNA"/>
</dbReference>
<dbReference type="InterPro" id="IPR018958">
    <property type="entry name" value="Knr4/Smi1-like_dom"/>
</dbReference>
<dbReference type="RefSeq" id="WP_313723738.1">
    <property type="nucleotide sequence ID" value="NZ_CP134876.1"/>
</dbReference>